<dbReference type="GO" id="GO:0016853">
    <property type="term" value="F:isomerase activity"/>
    <property type="evidence" value="ECO:0007669"/>
    <property type="project" value="InterPro"/>
</dbReference>
<reference evidence="1 2" key="1">
    <citation type="submission" date="2020-04" db="EMBL/GenBank/DDBJ databases">
        <title>Description of novel Gluconacetobacter.</title>
        <authorList>
            <person name="Sombolestani A."/>
        </authorList>
    </citation>
    <scope>NUCLEOTIDE SEQUENCE [LARGE SCALE GENOMIC DNA]</scope>
    <source>
        <strain evidence="1 2">LMG 21311</strain>
    </source>
</reference>
<name>A0A7W4JRU0_9PROT</name>
<dbReference type="Proteomes" id="UP000555756">
    <property type="component" value="Unassembled WGS sequence"/>
</dbReference>
<dbReference type="InterPro" id="IPR014718">
    <property type="entry name" value="GH-type_carb-bd"/>
</dbReference>
<dbReference type="SUPFAM" id="SSF74650">
    <property type="entry name" value="Galactose mutarotase-like"/>
    <property type="match status" value="1"/>
</dbReference>
<evidence type="ECO:0000313" key="1">
    <source>
        <dbReference type="EMBL" id="MBB2189741.1"/>
    </source>
</evidence>
<organism evidence="1 2">
    <name type="scientific">Gluconacetobacter azotocaptans</name>
    <dbReference type="NCBI Taxonomy" id="142834"/>
    <lineage>
        <taxon>Bacteria</taxon>
        <taxon>Pseudomonadati</taxon>
        <taxon>Pseudomonadota</taxon>
        <taxon>Alphaproteobacteria</taxon>
        <taxon>Acetobacterales</taxon>
        <taxon>Acetobacteraceae</taxon>
        <taxon>Gluconacetobacter</taxon>
    </lineage>
</organism>
<dbReference type="Pfam" id="PF01263">
    <property type="entry name" value="Aldose_epim"/>
    <property type="match status" value="1"/>
</dbReference>
<dbReference type="AlphaFoldDB" id="A0A7W4JRU0"/>
<dbReference type="InterPro" id="IPR008183">
    <property type="entry name" value="Aldose_1/G6P_1-epimerase"/>
</dbReference>
<dbReference type="Gene3D" id="2.70.98.10">
    <property type="match status" value="1"/>
</dbReference>
<protein>
    <submittedName>
        <fullName evidence="1">Aldose 1-epimerase</fullName>
    </submittedName>
</protein>
<proteinExistence type="predicted"/>
<sequence length="295" mass="32712">MIELAAGNARLGLLPDLGGAIAHWTSGGTQLLHPVRDMNLLAQKGRRVAGYPLLPFSNRVADGRFHFEGEDYQLSPNFGGESHAIHGNGWEHAWELELLSDASATLVLSWHPPHGASMVEWPFAYYAQLRFDLREDSLSIGMLIENTDSRPQPVGMGFHPYFPRRSGLRLGFCADTVWTSDERNLPSLRVPATGDWSFEHMREVDGQAIDNCYAEWPGAAFLRWPNEGLALTVEAGEPFRHLVLFTPPDKPYIAVEPVSNMNDGLNHPGVVDRGVRVLAPGEKLEGHIRFVLTAC</sequence>
<dbReference type="CDD" id="cd09021">
    <property type="entry name" value="Aldose_epim_Ec_YphB"/>
    <property type="match status" value="1"/>
</dbReference>
<evidence type="ECO:0000313" key="2">
    <source>
        <dbReference type="Proteomes" id="UP000555756"/>
    </source>
</evidence>
<dbReference type="InterPro" id="IPR011013">
    <property type="entry name" value="Gal_mutarotase_sf_dom"/>
</dbReference>
<keyword evidence="2" id="KW-1185">Reference proteome</keyword>
<gene>
    <name evidence="1" type="ORF">HLH34_07155</name>
</gene>
<comment type="caution">
    <text evidence="1">The sequence shown here is derived from an EMBL/GenBank/DDBJ whole genome shotgun (WGS) entry which is preliminary data.</text>
</comment>
<accession>A0A7W4JRU0</accession>
<dbReference type="GO" id="GO:0005975">
    <property type="term" value="P:carbohydrate metabolic process"/>
    <property type="evidence" value="ECO:0007669"/>
    <property type="project" value="InterPro"/>
</dbReference>
<dbReference type="GO" id="GO:0030246">
    <property type="term" value="F:carbohydrate binding"/>
    <property type="evidence" value="ECO:0007669"/>
    <property type="project" value="InterPro"/>
</dbReference>
<dbReference type="EMBL" id="JABEQF010000004">
    <property type="protein sequence ID" value="MBB2189741.1"/>
    <property type="molecule type" value="Genomic_DNA"/>
</dbReference>
<dbReference type="RefSeq" id="WP_183118901.1">
    <property type="nucleotide sequence ID" value="NZ_JABEQF010000004.1"/>
</dbReference>